<dbReference type="EMBL" id="JAJEPR010000032">
    <property type="protein sequence ID" value="MCC2190910.1"/>
    <property type="molecule type" value="Genomic_DNA"/>
</dbReference>
<dbReference type="RefSeq" id="WP_227615940.1">
    <property type="nucleotide sequence ID" value="NZ_JAJEPR010000032.1"/>
</dbReference>
<dbReference type="Proteomes" id="UP001197875">
    <property type="component" value="Unassembled WGS sequence"/>
</dbReference>
<protein>
    <submittedName>
        <fullName evidence="1">Uncharacterized protein</fullName>
    </submittedName>
</protein>
<evidence type="ECO:0000313" key="1">
    <source>
        <dbReference type="EMBL" id="MCC2190910.1"/>
    </source>
</evidence>
<reference evidence="1 2" key="1">
    <citation type="submission" date="2021-10" db="EMBL/GenBank/DDBJ databases">
        <title>Anaerobic single-cell dispensing facilitates the cultivation of human gut bacteria.</title>
        <authorList>
            <person name="Afrizal A."/>
        </authorList>
    </citation>
    <scope>NUCLEOTIDE SEQUENCE [LARGE SCALE GENOMIC DNA]</scope>
    <source>
        <strain evidence="1 2">CLA-AA-H277</strain>
    </source>
</reference>
<gene>
    <name evidence="1" type="ORF">LKD71_14060</name>
</gene>
<accession>A0AAE3DV07</accession>
<comment type="caution">
    <text evidence="1">The sequence shown here is derived from an EMBL/GenBank/DDBJ whole genome shotgun (WGS) entry which is preliminary data.</text>
</comment>
<sequence length="49" mass="5446">MYNNSPSPIMVVSGKTAQEILKKSQKPIGDYTDAINKARERLRKVGAIK</sequence>
<keyword evidence="2" id="KW-1185">Reference proteome</keyword>
<dbReference type="AlphaFoldDB" id="A0AAE3DV07"/>
<name>A0AAE3DV07_9FIRM</name>
<proteinExistence type="predicted"/>
<evidence type="ECO:0000313" key="2">
    <source>
        <dbReference type="Proteomes" id="UP001197875"/>
    </source>
</evidence>
<organism evidence="1 2">
    <name type="scientific">Fusicatenibacter faecihominis</name>
    <dbReference type="NCBI Taxonomy" id="2881276"/>
    <lineage>
        <taxon>Bacteria</taxon>
        <taxon>Bacillati</taxon>
        <taxon>Bacillota</taxon>
        <taxon>Clostridia</taxon>
        <taxon>Lachnospirales</taxon>
        <taxon>Lachnospiraceae</taxon>
        <taxon>Fusicatenibacter</taxon>
    </lineage>
</organism>